<dbReference type="RefSeq" id="WP_319955952.1">
    <property type="nucleotide sequence ID" value="NZ_JAXAVX010000021.1"/>
</dbReference>
<feature type="region of interest" description="Disordered" evidence="1">
    <location>
        <begin position="304"/>
        <end position="349"/>
    </location>
</feature>
<evidence type="ECO:0000313" key="4">
    <source>
        <dbReference type="Proteomes" id="UP001277761"/>
    </source>
</evidence>
<comment type="caution">
    <text evidence="3">The sequence shown here is derived from an EMBL/GenBank/DDBJ whole genome shotgun (WGS) entry which is preliminary data.</text>
</comment>
<dbReference type="InterPro" id="IPR011044">
    <property type="entry name" value="Quino_amine_DH_bsu"/>
</dbReference>
<sequence length="429" mass="45342">MPRIHTPARAAALAVLLTAAAATPAAADSFAYRDGYDVHLVNADGSRSELISHGDENAYPTLPVADDAGNVTVIAKLKDVFAPDLLWIGRDGRTVRNALPEHGPVGLNTGPLSVQMHRDGRLLAYTYLEHTGIYSSPKPHLAIINPQDALAPVPAIDVEGASFAGWHGDRLLASNAESLFSEQGGERFDFALWEPIPGEGGQTVDLARDGRRAVIGLGSRRFVLAELDGQAPPAAKATAWCELPDDGKDLYRGGAASAAISPDGRFVALAGQSGLRIARVDAIGSGPCQLQDVRLVAEKGGLPTSSGYTVGATPPDDGKAPDDGPKPDDGKQPDDGKRPDDGKGAKPAKAVTITRARRRGRTVTVTFRCAKACRYAVRVRRGTRTLKTRKGTAKAKRAKTVTIRGVRVVRGRKLTVRVTVGRTVVSKSV</sequence>
<feature type="signal peptide" evidence="2">
    <location>
        <begin position="1"/>
        <end position="27"/>
    </location>
</feature>
<accession>A0ABU4VPN2</accession>
<protein>
    <recommendedName>
        <fullName evidence="5">WD40 repeat domain-containing protein</fullName>
    </recommendedName>
</protein>
<reference evidence="3 4" key="1">
    <citation type="submission" date="2023-11" db="EMBL/GenBank/DDBJ databases">
        <authorList>
            <person name="Xu M."/>
            <person name="Jiang T."/>
        </authorList>
    </citation>
    <scope>NUCLEOTIDE SEQUENCE [LARGE SCALE GENOMIC DNA]</scope>
    <source>
        <strain evidence="3 4">SD</strain>
    </source>
</reference>
<gene>
    <name evidence="3" type="ORF">SK069_19555</name>
</gene>
<keyword evidence="2" id="KW-0732">Signal</keyword>
<evidence type="ECO:0000256" key="1">
    <source>
        <dbReference type="SAM" id="MobiDB-lite"/>
    </source>
</evidence>
<evidence type="ECO:0008006" key="5">
    <source>
        <dbReference type="Google" id="ProtNLM"/>
    </source>
</evidence>
<keyword evidence="4" id="KW-1185">Reference proteome</keyword>
<dbReference type="Proteomes" id="UP001277761">
    <property type="component" value="Unassembled WGS sequence"/>
</dbReference>
<evidence type="ECO:0000313" key="3">
    <source>
        <dbReference type="EMBL" id="MDX8153803.1"/>
    </source>
</evidence>
<feature type="chain" id="PRO_5046393615" description="WD40 repeat domain-containing protein" evidence="2">
    <location>
        <begin position="28"/>
        <end position="429"/>
    </location>
</feature>
<dbReference type="SUPFAM" id="SSF50969">
    <property type="entry name" value="YVTN repeat-like/Quinoprotein amine dehydrogenase"/>
    <property type="match status" value="1"/>
</dbReference>
<evidence type="ECO:0000256" key="2">
    <source>
        <dbReference type="SAM" id="SignalP"/>
    </source>
</evidence>
<name>A0ABU4VPN2_9ACTN</name>
<dbReference type="EMBL" id="JAXAVX010000021">
    <property type="protein sequence ID" value="MDX8153803.1"/>
    <property type="molecule type" value="Genomic_DNA"/>
</dbReference>
<organism evidence="3 4">
    <name type="scientific">Patulibacter brassicae</name>
    <dbReference type="NCBI Taxonomy" id="1705717"/>
    <lineage>
        <taxon>Bacteria</taxon>
        <taxon>Bacillati</taxon>
        <taxon>Actinomycetota</taxon>
        <taxon>Thermoleophilia</taxon>
        <taxon>Solirubrobacterales</taxon>
        <taxon>Patulibacteraceae</taxon>
        <taxon>Patulibacter</taxon>
    </lineage>
</organism>
<feature type="compositionally biased region" description="Basic and acidic residues" evidence="1">
    <location>
        <begin position="316"/>
        <end position="344"/>
    </location>
</feature>
<proteinExistence type="predicted"/>